<dbReference type="EMBL" id="PNGG01000001">
    <property type="protein sequence ID" value="PMC20178.1"/>
    <property type="molecule type" value="Genomic_DNA"/>
</dbReference>
<accession>A0A2N6QKG9</accession>
<dbReference type="AlphaFoldDB" id="A0A2N6QKG9"/>
<sequence>MTYWDKRAQEIIKDETMSDKEMSQEIERIVNNMIDDIENEISKFYARYADSEGIPINEAKKKVDTFDVQSFANKARSYVKNNDFSDRANRELKQYNTAMYVNREKLLKAQLGLIVTYSYAHIEQSIYNYMESSYYRSLEQQAGILGETIHVSLNEVKTIVTAPFQNSNWSRRLWRDMKVVRAHVEKATSQVLLRGRHPYEFVKEFRKETGNSTYEIRRLLITETARVQTLAAKRHMLEQHGPDAEYEYHAKIDSKTTKTCRGLNKKVFKVKDMQPGVNAPPMHPFCRSAVAPHIDSDWRDKFFEEREGRYFGGVVK</sequence>
<dbReference type="InterPro" id="IPR006528">
    <property type="entry name" value="Phage_head_morphogenesis_dom"/>
</dbReference>
<name>A0A2N6QKG9_9STAP</name>
<protein>
    <submittedName>
        <fullName evidence="2">Phage head morphogenesis protein</fullName>
    </submittedName>
</protein>
<dbReference type="Pfam" id="PF04233">
    <property type="entry name" value="Phage_Mu_F"/>
    <property type="match status" value="1"/>
</dbReference>
<comment type="caution">
    <text evidence="2">The sequence shown here is derived from an EMBL/GenBank/DDBJ whole genome shotgun (WGS) entry which is preliminary data.</text>
</comment>
<evidence type="ECO:0000259" key="1">
    <source>
        <dbReference type="Pfam" id="PF04233"/>
    </source>
</evidence>
<organism evidence="2 3">
    <name type="scientific">Staphylococcus pettenkoferi</name>
    <dbReference type="NCBI Taxonomy" id="170573"/>
    <lineage>
        <taxon>Bacteria</taxon>
        <taxon>Bacillati</taxon>
        <taxon>Bacillota</taxon>
        <taxon>Bacilli</taxon>
        <taxon>Bacillales</taxon>
        <taxon>Staphylococcaceae</taxon>
        <taxon>Staphylococcus</taxon>
    </lineage>
</organism>
<dbReference type="Proteomes" id="UP000235748">
    <property type="component" value="Unassembled WGS sequence"/>
</dbReference>
<reference evidence="2 3" key="1">
    <citation type="submission" date="2017-09" db="EMBL/GenBank/DDBJ databases">
        <title>Bacterial strain isolated from the female urinary microbiota.</title>
        <authorList>
            <person name="Thomas-White K."/>
            <person name="Kumar N."/>
            <person name="Forster S."/>
            <person name="Putonti C."/>
            <person name="Lawley T."/>
            <person name="Wolfe A.J."/>
        </authorList>
    </citation>
    <scope>NUCLEOTIDE SEQUENCE [LARGE SCALE GENOMIC DNA]</scope>
    <source>
        <strain evidence="2 3">UMB0834</strain>
    </source>
</reference>
<feature type="domain" description="Phage head morphogenesis" evidence="1">
    <location>
        <begin position="183"/>
        <end position="290"/>
    </location>
</feature>
<dbReference type="NCBIfam" id="TIGR01641">
    <property type="entry name" value="phageSPP1_gp7"/>
    <property type="match status" value="1"/>
</dbReference>
<evidence type="ECO:0000313" key="3">
    <source>
        <dbReference type="Proteomes" id="UP000235748"/>
    </source>
</evidence>
<dbReference type="RefSeq" id="WP_102695968.1">
    <property type="nucleotide sequence ID" value="NZ_PNGG01000001.1"/>
</dbReference>
<proteinExistence type="predicted"/>
<gene>
    <name evidence="2" type="ORF">CJ235_00470</name>
</gene>
<evidence type="ECO:0000313" key="2">
    <source>
        <dbReference type="EMBL" id="PMC20178.1"/>
    </source>
</evidence>